<reference evidence="14 15" key="1">
    <citation type="journal article" date="2016" name="Nat. Commun.">
        <title>Thousands of microbial genomes shed light on interconnected biogeochemical processes in an aquifer system.</title>
        <authorList>
            <person name="Anantharaman K."/>
            <person name="Brown C.T."/>
            <person name="Hug L.A."/>
            <person name="Sharon I."/>
            <person name="Castelle C.J."/>
            <person name="Probst A.J."/>
            <person name="Thomas B.C."/>
            <person name="Singh A."/>
            <person name="Wilkins M.J."/>
            <person name="Karaoz U."/>
            <person name="Brodie E.L."/>
            <person name="Williams K.H."/>
            <person name="Hubbard S.S."/>
            <person name="Banfield J.F."/>
        </authorList>
    </citation>
    <scope>NUCLEOTIDE SEQUENCE [LARGE SCALE GENOMIC DNA]</scope>
</reference>
<dbReference type="Gene3D" id="3.40.50.2000">
    <property type="entry name" value="Glycogen Phosphorylase B"/>
    <property type="match status" value="2"/>
</dbReference>
<dbReference type="PANTHER" id="PTHR21015">
    <property type="entry name" value="UDP-N-ACETYLGLUCOSAMINE--N-ACETYLMURAMYL-(PENTAPEPTIDE) PYROPHOSPHORYL-UNDECAPRENOL N-ACETYLGLUCOSAMINE TRANSFERASE 1"/>
    <property type="match status" value="1"/>
</dbReference>
<comment type="caution">
    <text evidence="14">The sequence shown here is derived from an EMBL/GenBank/DDBJ whole genome shotgun (WGS) entry which is preliminary data.</text>
</comment>
<dbReference type="InterPro" id="IPR006009">
    <property type="entry name" value="GlcNAc_MurG"/>
</dbReference>
<evidence type="ECO:0000313" key="15">
    <source>
        <dbReference type="Proteomes" id="UP000176939"/>
    </source>
</evidence>
<feature type="binding site" evidence="10">
    <location>
        <position position="302"/>
    </location>
    <ligand>
        <name>UDP-N-acetyl-alpha-D-glucosamine</name>
        <dbReference type="ChEBI" id="CHEBI:57705"/>
    </ligand>
</feature>
<keyword evidence="4 10" id="KW-0808">Transferase</keyword>
<dbReference type="GO" id="GO:0051991">
    <property type="term" value="F:UDP-N-acetyl-D-glucosamine:N-acetylmuramoyl-L-alanyl-D-glutamyl-meso-2,6-diaminopimelyl-D-alanyl-D-alanine-diphosphoundecaprenol 4-beta-N-acetylglucosaminlytransferase activity"/>
    <property type="evidence" value="ECO:0007669"/>
    <property type="project" value="RHEA"/>
</dbReference>
<dbReference type="Pfam" id="PF04101">
    <property type="entry name" value="Glyco_tran_28_C"/>
    <property type="match status" value="1"/>
</dbReference>
<evidence type="ECO:0000256" key="1">
    <source>
        <dbReference type="ARBA" id="ARBA00022475"/>
    </source>
</evidence>
<dbReference type="CDD" id="cd03785">
    <property type="entry name" value="GT28_MurG"/>
    <property type="match status" value="1"/>
</dbReference>
<dbReference type="InterPro" id="IPR007235">
    <property type="entry name" value="Glyco_trans_28_C"/>
</dbReference>
<evidence type="ECO:0000313" key="14">
    <source>
        <dbReference type="EMBL" id="OGM08276.1"/>
    </source>
</evidence>
<keyword evidence="9 10" id="KW-0961">Cell wall biogenesis/degradation</keyword>
<feature type="transmembrane region" description="Helical" evidence="11">
    <location>
        <begin position="76"/>
        <end position="98"/>
    </location>
</feature>
<keyword evidence="1 10" id="KW-1003">Cell membrane</keyword>
<feature type="domain" description="Glycosyltransferase family 28 N-terminal" evidence="12">
    <location>
        <begin position="11"/>
        <end position="152"/>
    </location>
</feature>
<dbReference type="UniPathway" id="UPA00219"/>
<keyword evidence="7 10" id="KW-0472">Membrane</keyword>
<keyword evidence="6 10" id="KW-0573">Peptidoglycan synthesis</keyword>
<keyword evidence="3 10" id="KW-0328">Glycosyltransferase</keyword>
<dbReference type="Pfam" id="PF03033">
    <property type="entry name" value="Glyco_transf_28"/>
    <property type="match status" value="1"/>
</dbReference>
<dbReference type="EMBL" id="MGFQ01000052">
    <property type="protein sequence ID" value="OGM08276.1"/>
    <property type="molecule type" value="Genomic_DNA"/>
</dbReference>
<dbReference type="SUPFAM" id="SSF53756">
    <property type="entry name" value="UDP-Glycosyltransferase/glycogen phosphorylase"/>
    <property type="match status" value="1"/>
</dbReference>
<evidence type="ECO:0000256" key="10">
    <source>
        <dbReference type="HAMAP-Rule" id="MF_00033"/>
    </source>
</evidence>
<keyword evidence="11" id="KW-1133">Transmembrane helix</keyword>
<comment type="function">
    <text evidence="10">Cell wall formation. Catalyzes the transfer of a GlcNAc subunit on undecaprenyl-pyrophosphoryl-MurNAc-pentapeptide (lipid intermediate I) to form undecaprenyl-pyrophosphoryl-MurNAc-(pentapeptide)GlcNAc (lipid intermediate II).</text>
</comment>
<keyword evidence="11" id="KW-0812">Transmembrane</keyword>
<comment type="subcellular location">
    <subcellularLocation>
        <location evidence="10">Cell membrane</location>
        <topology evidence="10">Peripheral membrane protein</topology>
        <orientation evidence="10">Cytoplasmic side</orientation>
    </subcellularLocation>
</comment>
<dbReference type="GO" id="GO:0050511">
    <property type="term" value="F:undecaprenyldiphospho-muramoylpentapeptide beta-N-acetylglucosaminyltransferase activity"/>
    <property type="evidence" value="ECO:0007669"/>
    <property type="project" value="UniProtKB-UniRule"/>
</dbReference>
<name>A0A1F7WZN6_9BACT</name>
<dbReference type="GO" id="GO:0009252">
    <property type="term" value="P:peptidoglycan biosynthetic process"/>
    <property type="evidence" value="ECO:0007669"/>
    <property type="project" value="UniProtKB-UniRule"/>
</dbReference>
<evidence type="ECO:0000256" key="7">
    <source>
        <dbReference type="ARBA" id="ARBA00023136"/>
    </source>
</evidence>
<evidence type="ECO:0000256" key="4">
    <source>
        <dbReference type="ARBA" id="ARBA00022679"/>
    </source>
</evidence>
<evidence type="ECO:0000256" key="11">
    <source>
        <dbReference type="SAM" id="Phobius"/>
    </source>
</evidence>
<accession>A0A1F7WZN6</accession>
<keyword evidence="5 10" id="KW-0133">Cell shape</keyword>
<dbReference type="GO" id="GO:0071555">
    <property type="term" value="P:cell wall organization"/>
    <property type="evidence" value="ECO:0007669"/>
    <property type="project" value="UniProtKB-KW"/>
</dbReference>
<gene>
    <name evidence="10" type="primary">murG</name>
    <name evidence="14" type="ORF">A2Z67_01050</name>
</gene>
<evidence type="ECO:0000259" key="13">
    <source>
        <dbReference type="Pfam" id="PF04101"/>
    </source>
</evidence>
<dbReference type="AlphaFoldDB" id="A0A1F7WZN6"/>
<proteinExistence type="inferred from homology"/>
<evidence type="ECO:0000259" key="12">
    <source>
        <dbReference type="Pfam" id="PF03033"/>
    </source>
</evidence>
<comment type="pathway">
    <text evidence="10">Cell wall biogenesis; peptidoglycan biosynthesis.</text>
</comment>
<dbReference type="GO" id="GO:0008360">
    <property type="term" value="P:regulation of cell shape"/>
    <property type="evidence" value="ECO:0007669"/>
    <property type="project" value="UniProtKB-KW"/>
</dbReference>
<dbReference type="GO" id="GO:0005886">
    <property type="term" value="C:plasma membrane"/>
    <property type="evidence" value="ECO:0007669"/>
    <property type="project" value="UniProtKB-SubCell"/>
</dbReference>
<dbReference type="EC" id="2.4.1.227" evidence="10"/>
<feature type="binding site" evidence="10">
    <location>
        <position position="199"/>
    </location>
    <ligand>
        <name>UDP-N-acetyl-alpha-D-glucosamine</name>
        <dbReference type="ChEBI" id="CHEBI:57705"/>
    </ligand>
</feature>
<organism evidence="14 15">
    <name type="scientific">Candidatus Woesebacteria bacterium RBG_13_36_22</name>
    <dbReference type="NCBI Taxonomy" id="1802478"/>
    <lineage>
        <taxon>Bacteria</taxon>
        <taxon>Candidatus Woeseibacteriota</taxon>
    </lineage>
</organism>
<comment type="catalytic activity">
    <reaction evidence="10">
        <text>di-trans,octa-cis-undecaprenyl diphospho-N-acetyl-alpha-D-muramoyl-L-alanyl-D-glutamyl-meso-2,6-diaminopimeloyl-D-alanyl-D-alanine + UDP-N-acetyl-alpha-D-glucosamine = di-trans,octa-cis-undecaprenyl diphospho-[N-acetyl-alpha-D-glucosaminyl-(1-&gt;4)]-N-acetyl-alpha-D-muramoyl-L-alanyl-D-glutamyl-meso-2,6-diaminopimeloyl-D-alanyl-D-alanine + UDP + H(+)</text>
        <dbReference type="Rhea" id="RHEA:31227"/>
        <dbReference type="ChEBI" id="CHEBI:15378"/>
        <dbReference type="ChEBI" id="CHEBI:57705"/>
        <dbReference type="ChEBI" id="CHEBI:58223"/>
        <dbReference type="ChEBI" id="CHEBI:61387"/>
        <dbReference type="ChEBI" id="CHEBI:61388"/>
        <dbReference type="EC" id="2.4.1.227"/>
    </reaction>
</comment>
<keyword evidence="8 10" id="KW-0131">Cell cycle</keyword>
<dbReference type="PANTHER" id="PTHR21015:SF22">
    <property type="entry name" value="GLYCOSYLTRANSFERASE"/>
    <property type="match status" value="1"/>
</dbReference>
<evidence type="ECO:0000256" key="9">
    <source>
        <dbReference type="ARBA" id="ARBA00023316"/>
    </source>
</evidence>
<dbReference type="InterPro" id="IPR004276">
    <property type="entry name" value="GlycoTrans_28_N"/>
</dbReference>
<evidence type="ECO:0000256" key="8">
    <source>
        <dbReference type="ARBA" id="ARBA00023306"/>
    </source>
</evidence>
<protein>
    <recommendedName>
        <fullName evidence="10">UDP-N-acetylglucosamine--N-acetylmuramyl-(pentapeptide) pyrophosphoryl-undecaprenol N-acetylglucosamine transferase</fullName>
        <ecNumber evidence="10">2.4.1.227</ecNumber>
    </recommendedName>
    <alternativeName>
        <fullName evidence="10">Undecaprenyl-PP-MurNAc-pentapeptide-UDPGlcNAc GlcNAc transferase</fullName>
    </alternativeName>
</protein>
<evidence type="ECO:0000256" key="6">
    <source>
        <dbReference type="ARBA" id="ARBA00022984"/>
    </source>
</evidence>
<sequence>MNQKQVNIVLTGGHAGATAYALIQEIKKHKPEFNIHWIGVKYAVEGAKLTTFEYNVFPSIGVNYYPIITGRIQRRFTIWTIPSILKIPLGFIHALLLLNRIKPKVILSFGGYASFPVVVMGWFLRIPVVIHEQTIVFGRANKYSAFFAKKIALARVESMKYFPSKKSLVIGNPISDEVKQVKSKYTLSNIPTVFIIGGSRGSQMINVLVEGILAKLLEKYAVIHQTGTLDYKKFKNIKLHLPSKLTSRYEIYDFIFPSEWYKFIDRSDLIVSRAGANIVSEVIFSKRPTIFIPLPITFMDEQTKNAEYAAKLGFAKVLNQRNLTPDKLNEEIKHAFINWQEMVKNANSAESPDKDAAEKLLKLVEEEIKK</sequence>
<evidence type="ECO:0000256" key="5">
    <source>
        <dbReference type="ARBA" id="ARBA00022960"/>
    </source>
</evidence>
<feature type="domain" description="Glycosyl transferase family 28 C-terminal" evidence="13">
    <location>
        <begin position="192"/>
        <end position="359"/>
    </location>
</feature>
<dbReference type="GO" id="GO:0005975">
    <property type="term" value="P:carbohydrate metabolic process"/>
    <property type="evidence" value="ECO:0007669"/>
    <property type="project" value="InterPro"/>
</dbReference>
<evidence type="ECO:0000256" key="2">
    <source>
        <dbReference type="ARBA" id="ARBA00022618"/>
    </source>
</evidence>
<evidence type="ECO:0000256" key="3">
    <source>
        <dbReference type="ARBA" id="ARBA00022676"/>
    </source>
</evidence>
<dbReference type="HAMAP" id="MF_00033">
    <property type="entry name" value="MurG"/>
    <property type="match status" value="1"/>
</dbReference>
<dbReference type="GO" id="GO:0051301">
    <property type="term" value="P:cell division"/>
    <property type="evidence" value="ECO:0007669"/>
    <property type="project" value="UniProtKB-KW"/>
</dbReference>
<keyword evidence="2 10" id="KW-0132">Cell division</keyword>
<feature type="transmembrane region" description="Helical" evidence="11">
    <location>
        <begin position="105"/>
        <end position="124"/>
    </location>
</feature>
<dbReference type="Proteomes" id="UP000176939">
    <property type="component" value="Unassembled WGS sequence"/>
</dbReference>
<comment type="caution">
    <text evidence="10">Lacks conserved residue(s) required for the propagation of feature annotation.</text>
</comment>
<comment type="similarity">
    <text evidence="10">Belongs to the glycosyltransferase 28 family. MurG subfamily.</text>
</comment>